<accession>A0A4Q2SD27</accession>
<evidence type="ECO:0000313" key="2">
    <source>
        <dbReference type="Proteomes" id="UP000293291"/>
    </source>
</evidence>
<dbReference type="Proteomes" id="UP000293291">
    <property type="component" value="Unassembled WGS sequence"/>
</dbReference>
<comment type="caution">
    <text evidence="1">The sequence shown here is derived from an EMBL/GenBank/DDBJ whole genome shotgun (WGS) entry which is preliminary data.</text>
</comment>
<dbReference type="AlphaFoldDB" id="A0A4Q2SD27"/>
<gene>
    <name evidence="1" type="ORF">EUA07_06635</name>
</gene>
<name>A0A4Q2SD27_9ACTN</name>
<dbReference type="EMBL" id="SDWU01000006">
    <property type="protein sequence ID" value="RYC03226.1"/>
    <property type="molecule type" value="Genomic_DNA"/>
</dbReference>
<protein>
    <submittedName>
        <fullName evidence="1">Uncharacterized protein</fullName>
    </submittedName>
</protein>
<keyword evidence="2" id="KW-1185">Reference proteome</keyword>
<proteinExistence type="predicted"/>
<sequence>MAVVVTTQFGAAGTPDARDKYDEGRVAVIHEDKLYVLNRPVGFASSHVQDVVAVYADGQWKRAVIEDA</sequence>
<dbReference type="RefSeq" id="WP_129454217.1">
    <property type="nucleotide sequence ID" value="NZ_JACXYX010000009.1"/>
</dbReference>
<organism evidence="1 2">
    <name type="scientific">Nocardioides ganghwensis</name>
    <dbReference type="NCBI Taxonomy" id="252230"/>
    <lineage>
        <taxon>Bacteria</taxon>
        <taxon>Bacillati</taxon>
        <taxon>Actinomycetota</taxon>
        <taxon>Actinomycetes</taxon>
        <taxon>Propionibacteriales</taxon>
        <taxon>Nocardioidaceae</taxon>
        <taxon>Nocardioides</taxon>
    </lineage>
</organism>
<evidence type="ECO:0000313" key="1">
    <source>
        <dbReference type="EMBL" id="RYC03226.1"/>
    </source>
</evidence>
<reference evidence="1 2" key="1">
    <citation type="submission" date="2019-01" db="EMBL/GenBank/DDBJ databases">
        <title>Novel species of Nocardioides.</title>
        <authorList>
            <person name="Liu Q."/>
            <person name="Xin Y.-H."/>
        </authorList>
    </citation>
    <scope>NUCLEOTIDE SEQUENCE [LARGE SCALE GENOMIC DNA]</scope>
    <source>
        <strain evidence="1 2">CGMCC 4.6875</strain>
    </source>
</reference>